<protein>
    <submittedName>
        <fullName evidence="3">Aromatic prenyltransferase</fullName>
    </submittedName>
</protein>
<feature type="region of interest" description="Disordered" evidence="2">
    <location>
        <begin position="128"/>
        <end position="161"/>
    </location>
</feature>
<sequence length="613" mass="67335">MSSPWWNRKSASPSPSDGAEDSGKASRLSLRHRRSELPVPKGLQTGTRLKRFLSSKALRQEAPGVESDPSYNTIMPDTEHNFASIPAVDGPPDSPPVMAPQPAVKGHQLVARPRVDSSLQDYTFEKFPAEEDIPKTDNTPVRPDNASMRPKTRDATPPGNSTIELVKHIGSRVLGVIDDGDSAIFAQRTSTKKAVERIPARDAIAMGLGFQDASQEYWWNGLTPLIESLMIKAQYPDHLKYAYFGFIAKFILPSLGSHSGNQPAIPKITHDRCPLEPSLNISKSSLTVRFTIEPRGPFAGLPQDPFGQLQGRKLFDEILASSPLATNIDSILFNHFANECWVPKSTASALDIPRDRIPPQCQLAFDLHPTKPSISLKAYFIPRVKSLIHSTNAQNMAFDAIARCPSFDTLGPAFSILTAYMSSLPDSRKFTVQMIAVDCVHPSTARVKAYAKPGIGVPVSIAHICDMYTLGGRLCSKTTMEGLDVLRAILPLLLDAEDEDPDTLLTRPLNAHHHGGIVASYELMPGAPEPEVKIYVPVWAFVRNDRVVAENLTRVLRRFGWDTQAVWYAPEFEAMFEGTLGKAGRHCYVSFAWTEGRGAGLTVYYSPGVGVVE</sequence>
<dbReference type="SFLD" id="SFLDS00036">
    <property type="entry name" value="Aromatic_Prenyltransferase"/>
    <property type="match status" value="1"/>
</dbReference>
<dbReference type="AlphaFoldDB" id="A0A6A6QBQ7"/>
<evidence type="ECO:0000313" key="3">
    <source>
        <dbReference type="EMBL" id="KAF2489440.1"/>
    </source>
</evidence>
<gene>
    <name evidence="3" type="ORF">BU16DRAFT_622956</name>
</gene>
<evidence type="ECO:0000256" key="2">
    <source>
        <dbReference type="SAM" id="MobiDB-lite"/>
    </source>
</evidence>
<dbReference type="GO" id="GO:0009820">
    <property type="term" value="P:alkaloid metabolic process"/>
    <property type="evidence" value="ECO:0007669"/>
    <property type="project" value="InterPro"/>
</dbReference>
<evidence type="ECO:0000256" key="1">
    <source>
        <dbReference type="ARBA" id="ARBA00022679"/>
    </source>
</evidence>
<dbReference type="EMBL" id="MU004199">
    <property type="protein sequence ID" value="KAF2489440.1"/>
    <property type="molecule type" value="Genomic_DNA"/>
</dbReference>
<keyword evidence="4" id="KW-1185">Reference proteome</keyword>
<evidence type="ECO:0000313" key="4">
    <source>
        <dbReference type="Proteomes" id="UP000799750"/>
    </source>
</evidence>
<dbReference type="Proteomes" id="UP000799750">
    <property type="component" value="Unassembled WGS sequence"/>
</dbReference>
<dbReference type="InterPro" id="IPR033964">
    <property type="entry name" value="ABBA"/>
</dbReference>
<accession>A0A6A6QBQ7</accession>
<feature type="compositionally biased region" description="Polar residues" evidence="2">
    <location>
        <begin position="1"/>
        <end position="15"/>
    </location>
</feature>
<dbReference type="CDD" id="cd13929">
    <property type="entry name" value="PT-DMATS_CymD"/>
    <property type="match status" value="1"/>
</dbReference>
<dbReference type="GO" id="GO:0016765">
    <property type="term" value="F:transferase activity, transferring alkyl or aryl (other than methyl) groups"/>
    <property type="evidence" value="ECO:0007669"/>
    <property type="project" value="InterPro"/>
</dbReference>
<dbReference type="NCBIfam" id="TIGR03429">
    <property type="entry name" value="arom_pren_DMATS"/>
    <property type="match status" value="1"/>
</dbReference>
<proteinExistence type="predicted"/>
<dbReference type="PANTHER" id="PTHR40627:SF5">
    <property type="entry name" value="INDOLE PRENYLTRANSFERASE TDIB"/>
    <property type="match status" value="1"/>
</dbReference>
<organism evidence="3 4">
    <name type="scientific">Lophium mytilinum</name>
    <dbReference type="NCBI Taxonomy" id="390894"/>
    <lineage>
        <taxon>Eukaryota</taxon>
        <taxon>Fungi</taxon>
        <taxon>Dikarya</taxon>
        <taxon>Ascomycota</taxon>
        <taxon>Pezizomycotina</taxon>
        <taxon>Dothideomycetes</taxon>
        <taxon>Pleosporomycetidae</taxon>
        <taxon>Mytilinidiales</taxon>
        <taxon>Mytilinidiaceae</taxon>
        <taxon>Lophium</taxon>
    </lineage>
</organism>
<dbReference type="PANTHER" id="PTHR40627">
    <property type="entry name" value="INDOLE PRENYLTRANSFERASE TDIB-RELATED"/>
    <property type="match status" value="1"/>
</dbReference>
<name>A0A6A6QBQ7_9PEZI</name>
<reference evidence="3" key="1">
    <citation type="journal article" date="2020" name="Stud. Mycol.">
        <title>101 Dothideomycetes genomes: a test case for predicting lifestyles and emergence of pathogens.</title>
        <authorList>
            <person name="Haridas S."/>
            <person name="Albert R."/>
            <person name="Binder M."/>
            <person name="Bloem J."/>
            <person name="Labutti K."/>
            <person name="Salamov A."/>
            <person name="Andreopoulos B."/>
            <person name="Baker S."/>
            <person name="Barry K."/>
            <person name="Bills G."/>
            <person name="Bluhm B."/>
            <person name="Cannon C."/>
            <person name="Castanera R."/>
            <person name="Culley D."/>
            <person name="Daum C."/>
            <person name="Ezra D."/>
            <person name="Gonzalez J."/>
            <person name="Henrissat B."/>
            <person name="Kuo A."/>
            <person name="Liang C."/>
            <person name="Lipzen A."/>
            <person name="Lutzoni F."/>
            <person name="Magnuson J."/>
            <person name="Mondo S."/>
            <person name="Nolan M."/>
            <person name="Ohm R."/>
            <person name="Pangilinan J."/>
            <person name="Park H.-J."/>
            <person name="Ramirez L."/>
            <person name="Alfaro M."/>
            <person name="Sun H."/>
            <person name="Tritt A."/>
            <person name="Yoshinaga Y."/>
            <person name="Zwiers L.-H."/>
            <person name="Turgeon B."/>
            <person name="Goodwin S."/>
            <person name="Spatafora J."/>
            <person name="Crous P."/>
            <person name="Grigoriev I."/>
        </authorList>
    </citation>
    <scope>NUCLEOTIDE SEQUENCE</scope>
    <source>
        <strain evidence="3">CBS 269.34</strain>
    </source>
</reference>
<dbReference type="OrthoDB" id="3354387at2759"/>
<dbReference type="Pfam" id="PF11991">
    <property type="entry name" value="Trp_DMAT"/>
    <property type="match status" value="1"/>
</dbReference>
<feature type="region of interest" description="Disordered" evidence="2">
    <location>
        <begin position="1"/>
        <end position="77"/>
    </location>
</feature>
<dbReference type="InterPro" id="IPR017795">
    <property type="entry name" value="ABBA_NscD-like"/>
</dbReference>
<dbReference type="SFLD" id="SFLDG01162">
    <property type="entry name" value="I"/>
    <property type="match status" value="1"/>
</dbReference>
<keyword evidence="1 3" id="KW-0808">Transferase</keyword>